<keyword evidence="2" id="KW-0812">Transmembrane</keyword>
<evidence type="ECO:0000313" key="4">
    <source>
        <dbReference type="EMBL" id="TXF91285.1"/>
    </source>
</evidence>
<evidence type="ECO:0000259" key="3">
    <source>
        <dbReference type="Pfam" id="PF18174"/>
    </source>
</evidence>
<organism evidence="4 5">
    <name type="scientific">Neolewinella aurantiaca</name>
    <dbReference type="NCBI Taxonomy" id="2602767"/>
    <lineage>
        <taxon>Bacteria</taxon>
        <taxon>Pseudomonadati</taxon>
        <taxon>Bacteroidota</taxon>
        <taxon>Saprospiria</taxon>
        <taxon>Saprospirales</taxon>
        <taxon>Lewinellaceae</taxon>
        <taxon>Neolewinella</taxon>
    </lineage>
</organism>
<protein>
    <recommendedName>
        <fullName evidence="3">CCDC81-like prokaryotic HU domain-containing protein</fullName>
    </recommendedName>
</protein>
<feature type="compositionally biased region" description="Low complexity" evidence="1">
    <location>
        <begin position="303"/>
        <end position="316"/>
    </location>
</feature>
<keyword evidence="5" id="KW-1185">Reference proteome</keyword>
<dbReference type="OrthoDB" id="653949at2"/>
<comment type="caution">
    <text evidence="4">The sequence shown here is derived from an EMBL/GenBank/DDBJ whole genome shotgun (WGS) entry which is preliminary data.</text>
</comment>
<dbReference type="Pfam" id="PF18174">
    <property type="entry name" value="HU-CCDC81_bac_1"/>
    <property type="match status" value="1"/>
</dbReference>
<evidence type="ECO:0000256" key="2">
    <source>
        <dbReference type="SAM" id="Phobius"/>
    </source>
</evidence>
<dbReference type="AlphaFoldDB" id="A0A5C7G0N1"/>
<keyword evidence="2" id="KW-1133">Transmembrane helix</keyword>
<reference evidence="4 5" key="1">
    <citation type="submission" date="2019-08" db="EMBL/GenBank/DDBJ databases">
        <title>Lewinella sp. strain SSH13 Genome sequencing and assembly.</title>
        <authorList>
            <person name="Kim I."/>
        </authorList>
    </citation>
    <scope>NUCLEOTIDE SEQUENCE [LARGE SCALE GENOMIC DNA]</scope>
    <source>
        <strain evidence="4 5">SSH13</strain>
    </source>
</reference>
<keyword evidence="2" id="KW-0472">Membrane</keyword>
<proteinExistence type="predicted"/>
<dbReference type="EMBL" id="VOXD01000003">
    <property type="protein sequence ID" value="TXF91285.1"/>
    <property type="molecule type" value="Genomic_DNA"/>
</dbReference>
<name>A0A5C7G0N1_9BACT</name>
<evidence type="ECO:0000313" key="5">
    <source>
        <dbReference type="Proteomes" id="UP000321907"/>
    </source>
</evidence>
<gene>
    <name evidence="4" type="ORF">FUA23_03415</name>
</gene>
<dbReference type="InterPro" id="IPR040495">
    <property type="entry name" value="HU-CCDC81_bac_1"/>
</dbReference>
<evidence type="ECO:0000256" key="1">
    <source>
        <dbReference type="SAM" id="MobiDB-lite"/>
    </source>
</evidence>
<sequence length="389" mass="42946">MPTIINDTIRHLLMEEEQVCLPGLGTLRLLPQPALISPLEGKAAPPSEQVSFNANLVLDDGRILRALEEREGLSHEEALLQLGEFLRNMQESLDAGRSVTVDGLGRFFKHFDGQISFTSGGDNYSKENFGLPSIELRPIVRTEKQRRLAADPMLANPATAPAAAPVKKRLKWTKRLGASTTTDEEKSGLLYNPELRKILWWVAAGIGMLLAIFIILKLGQLILSRTADPTPVVRTESNRIEVPSDRVNVAPGPKPVDADQVAPEEPPRLSDPVVESQPYEQPADSPIREREGNTTINIPPPADATTPEPTTSPATAGKTAYIATGMYGSQRNVEKNIDRIRRAGFETFARPEGRLTRIGAQVEYTTEDELNTILERLRRIYSDAFVMDN</sequence>
<feature type="transmembrane region" description="Helical" evidence="2">
    <location>
        <begin position="198"/>
        <end position="216"/>
    </location>
</feature>
<dbReference type="Proteomes" id="UP000321907">
    <property type="component" value="Unassembled WGS sequence"/>
</dbReference>
<feature type="region of interest" description="Disordered" evidence="1">
    <location>
        <begin position="230"/>
        <end position="316"/>
    </location>
</feature>
<dbReference type="RefSeq" id="WP_147929304.1">
    <property type="nucleotide sequence ID" value="NZ_VOXD01000003.1"/>
</dbReference>
<accession>A0A5C7G0N1</accession>
<feature type="domain" description="CCDC81-like prokaryotic HU" evidence="3">
    <location>
        <begin position="5"/>
        <end position="60"/>
    </location>
</feature>